<protein>
    <recommendedName>
        <fullName evidence="3">Sel1 repeat family protein</fullName>
    </recommendedName>
</protein>
<evidence type="ECO:0008006" key="3">
    <source>
        <dbReference type="Google" id="ProtNLM"/>
    </source>
</evidence>
<gene>
    <name evidence="1" type="ORF">M9Y10_036448</name>
</gene>
<evidence type="ECO:0000313" key="1">
    <source>
        <dbReference type="EMBL" id="KAK8837451.1"/>
    </source>
</evidence>
<sequence>MFSYEEMLATGDEIQINKKEAKKYYKKAADNGHVKSMINYALLNMKDNDEFNANRKESQKYFQMAADKGNMLARQYLITEEF</sequence>
<keyword evidence="2" id="KW-1185">Reference proteome</keyword>
<dbReference type="SMART" id="SM00671">
    <property type="entry name" value="SEL1"/>
    <property type="match status" value="2"/>
</dbReference>
<dbReference type="Gene3D" id="1.25.40.10">
    <property type="entry name" value="Tetratricopeptide repeat domain"/>
    <property type="match status" value="1"/>
</dbReference>
<dbReference type="Proteomes" id="UP001470230">
    <property type="component" value="Unassembled WGS sequence"/>
</dbReference>
<dbReference type="SUPFAM" id="SSF81901">
    <property type="entry name" value="HCP-like"/>
    <property type="match status" value="1"/>
</dbReference>
<dbReference type="EMBL" id="JAPFFF010000059">
    <property type="protein sequence ID" value="KAK8837451.1"/>
    <property type="molecule type" value="Genomic_DNA"/>
</dbReference>
<accession>A0ABR2GUW7</accession>
<evidence type="ECO:0000313" key="2">
    <source>
        <dbReference type="Proteomes" id="UP001470230"/>
    </source>
</evidence>
<organism evidence="1 2">
    <name type="scientific">Tritrichomonas musculus</name>
    <dbReference type="NCBI Taxonomy" id="1915356"/>
    <lineage>
        <taxon>Eukaryota</taxon>
        <taxon>Metamonada</taxon>
        <taxon>Parabasalia</taxon>
        <taxon>Tritrichomonadida</taxon>
        <taxon>Tritrichomonadidae</taxon>
        <taxon>Tritrichomonas</taxon>
    </lineage>
</organism>
<comment type="caution">
    <text evidence="1">The sequence shown here is derived from an EMBL/GenBank/DDBJ whole genome shotgun (WGS) entry which is preliminary data.</text>
</comment>
<reference evidence="1 2" key="1">
    <citation type="submission" date="2024-04" db="EMBL/GenBank/DDBJ databases">
        <title>Tritrichomonas musculus Genome.</title>
        <authorList>
            <person name="Alves-Ferreira E."/>
            <person name="Grigg M."/>
            <person name="Lorenzi H."/>
            <person name="Galac M."/>
        </authorList>
    </citation>
    <scope>NUCLEOTIDE SEQUENCE [LARGE SCALE GENOMIC DNA]</scope>
    <source>
        <strain evidence="1 2">EAF2021</strain>
    </source>
</reference>
<name>A0ABR2GUW7_9EUKA</name>
<dbReference type="InterPro" id="IPR011990">
    <property type="entry name" value="TPR-like_helical_dom_sf"/>
</dbReference>
<dbReference type="InterPro" id="IPR006597">
    <property type="entry name" value="Sel1-like"/>
</dbReference>
<proteinExistence type="predicted"/>
<dbReference type="Pfam" id="PF08238">
    <property type="entry name" value="Sel1"/>
    <property type="match status" value="2"/>
</dbReference>